<organism evidence="2 3">
    <name type="scientific">Lentzea tibetensis</name>
    <dbReference type="NCBI Taxonomy" id="2591470"/>
    <lineage>
        <taxon>Bacteria</taxon>
        <taxon>Bacillati</taxon>
        <taxon>Actinomycetota</taxon>
        <taxon>Actinomycetes</taxon>
        <taxon>Pseudonocardiales</taxon>
        <taxon>Pseudonocardiaceae</taxon>
        <taxon>Lentzea</taxon>
    </lineage>
</organism>
<evidence type="ECO:0000313" key="2">
    <source>
        <dbReference type="EMBL" id="TWP52455.1"/>
    </source>
</evidence>
<evidence type="ECO:0000313" key="3">
    <source>
        <dbReference type="Proteomes" id="UP000316639"/>
    </source>
</evidence>
<accession>A0A563EXM4</accession>
<dbReference type="RefSeq" id="WP_146350511.1">
    <property type="nucleotide sequence ID" value="NZ_VOBR01000005.1"/>
</dbReference>
<feature type="transmembrane region" description="Helical" evidence="1">
    <location>
        <begin position="46"/>
        <end position="66"/>
    </location>
</feature>
<dbReference type="Proteomes" id="UP000316639">
    <property type="component" value="Unassembled WGS sequence"/>
</dbReference>
<gene>
    <name evidence="2" type="ORF">FKR81_08975</name>
</gene>
<reference evidence="2 3" key="1">
    <citation type="submission" date="2019-07" db="EMBL/GenBank/DDBJ databases">
        <title>Lentzea xizangensis sp. nov., isolated from Qinghai-Tibetan Plateau Soils.</title>
        <authorList>
            <person name="Huang J."/>
        </authorList>
    </citation>
    <scope>NUCLEOTIDE SEQUENCE [LARGE SCALE GENOMIC DNA]</scope>
    <source>
        <strain evidence="2 3">FXJ1.1311</strain>
    </source>
</reference>
<feature type="transmembrane region" description="Helical" evidence="1">
    <location>
        <begin position="78"/>
        <end position="100"/>
    </location>
</feature>
<keyword evidence="1" id="KW-0472">Membrane</keyword>
<name>A0A563EXM4_9PSEU</name>
<feature type="transmembrane region" description="Helical" evidence="1">
    <location>
        <begin position="12"/>
        <end position="34"/>
    </location>
</feature>
<keyword evidence="1" id="KW-0812">Transmembrane</keyword>
<dbReference type="AlphaFoldDB" id="A0A563EXM4"/>
<dbReference type="OrthoDB" id="3700299at2"/>
<evidence type="ECO:0000256" key="1">
    <source>
        <dbReference type="SAM" id="Phobius"/>
    </source>
</evidence>
<proteinExistence type="predicted"/>
<protein>
    <submittedName>
        <fullName evidence="2">Uncharacterized protein</fullName>
    </submittedName>
</protein>
<dbReference type="EMBL" id="VOBR01000005">
    <property type="protein sequence ID" value="TWP52455.1"/>
    <property type="molecule type" value="Genomic_DNA"/>
</dbReference>
<keyword evidence="3" id="KW-1185">Reference proteome</keyword>
<keyword evidence="1" id="KW-1133">Transmembrane helix</keyword>
<sequence>MTEVDQSRFAALAGFTIPVALMVLTIVAFTGDYLDVLGWQGGEYGYAFLWIAIGSVVLGVVTKAAAPAPWRSAGSGMVLAGTIGVVLTIAAVMLFMWAFAHSSWTF</sequence>
<comment type="caution">
    <text evidence="2">The sequence shown here is derived from an EMBL/GenBank/DDBJ whole genome shotgun (WGS) entry which is preliminary data.</text>
</comment>